<dbReference type="Proteomes" id="UP000189299">
    <property type="component" value="Unassembled WGS sequence"/>
</dbReference>
<proteinExistence type="predicted"/>
<dbReference type="RefSeq" id="WP_023519027.1">
    <property type="nucleotide sequence ID" value="NZ_AP019810.1"/>
</dbReference>
<dbReference type="EMBL" id="JABCAG010000011">
    <property type="protein sequence ID" value="NMP57933.1"/>
    <property type="molecule type" value="Genomic_DNA"/>
</dbReference>
<dbReference type="Proteomes" id="UP000509460">
    <property type="component" value="Chromosome"/>
</dbReference>
<reference evidence="2 8" key="4">
    <citation type="submission" date="2020-04" db="EMBL/GenBank/DDBJ databases">
        <authorList>
            <person name="Abaymova A."/>
            <person name="Teymurazov M."/>
            <person name="Tazyna O."/>
            <person name="Chatushin Y."/>
            <person name="Svetoch E."/>
            <person name="Pereligyn V."/>
            <person name="Pohylenko V."/>
            <person name="Platonov M."/>
            <person name="Kartsev N."/>
            <person name="Skryabin Y."/>
            <person name="Sizova A."/>
            <person name="Solomentsev V."/>
            <person name="Kislichkina A."/>
            <person name="Bogun A."/>
        </authorList>
    </citation>
    <scope>NUCLEOTIDE SEQUENCE [LARGE SCALE GENOMIC DNA]</scope>
    <source>
        <strain evidence="2">SCPM-O-B-8398</strain>
        <strain evidence="8">SCPM-O-B-8398 (E28)</strain>
    </source>
</reference>
<dbReference type="AlphaFoldDB" id="A0A1A6G432"/>
<organism evidence="3 5">
    <name type="scientific">Enterococcus mundtii</name>
    <dbReference type="NCBI Taxonomy" id="53346"/>
    <lineage>
        <taxon>Bacteria</taxon>
        <taxon>Bacillati</taxon>
        <taxon>Bacillota</taxon>
        <taxon>Bacilli</taxon>
        <taxon>Lactobacillales</taxon>
        <taxon>Enterococcaceae</taxon>
        <taxon>Enterococcus</taxon>
    </lineage>
</organism>
<dbReference type="Gene3D" id="3.10.180.10">
    <property type="entry name" value="2,3-Dihydroxybiphenyl 1,2-Dioxygenase, domain 1"/>
    <property type="match status" value="1"/>
</dbReference>
<dbReference type="STRING" id="53346.A5802_002659"/>
<dbReference type="Proteomes" id="UP000237934">
    <property type="component" value="Unassembled WGS sequence"/>
</dbReference>
<evidence type="ECO:0000313" key="7">
    <source>
        <dbReference type="Proteomes" id="UP000509460"/>
    </source>
</evidence>
<evidence type="ECO:0000313" key="4">
    <source>
        <dbReference type="EMBL" id="PQF22946.1"/>
    </source>
</evidence>
<evidence type="ECO:0000313" key="1">
    <source>
        <dbReference type="EMBL" id="BBM15163.1"/>
    </source>
</evidence>
<name>A0A1A6G432_ENTMU</name>
<dbReference type="SUPFAM" id="SSF54593">
    <property type="entry name" value="Glyoxalase/Bleomycin resistance protein/Dihydroxybiphenyl dioxygenase"/>
    <property type="match status" value="1"/>
</dbReference>
<evidence type="ECO:0000313" key="8">
    <source>
        <dbReference type="Proteomes" id="UP000557857"/>
    </source>
</evidence>
<gene>
    <name evidence="3" type="ORF">BTN92_02090</name>
    <name evidence="4" type="ORF">CUS89_09560</name>
    <name evidence="1" type="ORF">EM151A_1972</name>
    <name evidence="2" type="ORF">HI921_05535</name>
</gene>
<reference evidence="4 6" key="2">
    <citation type="journal article" date="2018" name="Pathog. Dis.">
        <title>Whole-genome sequencing based characterization of antimicrobial resistance in Enterococcus.</title>
        <authorList>
            <person name="Tyson G."/>
        </authorList>
    </citation>
    <scope>NUCLEOTIDE SEQUENCE [LARGE SCALE GENOMIC DNA]</scope>
    <source>
        <strain evidence="4 6">CVM N55263</strain>
    </source>
</reference>
<reference evidence="3 5" key="1">
    <citation type="submission" date="2016-12" db="EMBL/GenBank/DDBJ databases">
        <authorList>
            <person name="Song W.-J."/>
            <person name="Kurnit D.M."/>
        </authorList>
    </citation>
    <scope>NUCLEOTIDE SEQUENCE [LARGE SCALE GENOMIC DNA]</scope>
    <source>
        <strain evidence="3 5">CGB1038-1_S1</strain>
    </source>
</reference>
<evidence type="ECO:0000313" key="6">
    <source>
        <dbReference type="Proteomes" id="UP000237934"/>
    </source>
</evidence>
<evidence type="ECO:0000313" key="2">
    <source>
        <dbReference type="EMBL" id="NMP57933.1"/>
    </source>
</evidence>
<dbReference type="InterPro" id="IPR029068">
    <property type="entry name" value="Glyas_Bleomycin-R_OHBP_Dase"/>
</dbReference>
<reference evidence="1 7" key="3">
    <citation type="submission" date="2019-07" db="EMBL/GenBank/DDBJ databases">
        <title>antibiotic susceptibility of plant-derived lactic acid bacteria.</title>
        <authorList>
            <person name="Sugiyama M."/>
            <person name="Noda M."/>
        </authorList>
    </citation>
    <scope>NUCLEOTIDE SEQUENCE [LARGE SCALE GENOMIC DNA]</scope>
    <source>
        <strain evidence="1 7">15-1A</strain>
    </source>
</reference>
<evidence type="ECO:0000313" key="3">
    <source>
        <dbReference type="EMBL" id="ONN44234.1"/>
    </source>
</evidence>
<dbReference type="OrthoDB" id="9803079at2"/>
<accession>A0A1A6G432</accession>
<dbReference type="EMBL" id="AP019810">
    <property type="protein sequence ID" value="BBM15163.1"/>
    <property type="molecule type" value="Genomic_DNA"/>
</dbReference>
<dbReference type="EMBL" id="PUAP01000027">
    <property type="protein sequence ID" value="PQF22946.1"/>
    <property type="molecule type" value="Genomic_DNA"/>
</dbReference>
<sequence>MIHKSRVMLYVEDVALVSRFFVEQLKAEIVETLELPEEYQSIVLRMSQELELAIFPRTFVERFSPEVLGPPPSMIFFTDKFDELYEQIETAGEILENNGLLTFNFSDPEGNFFVIAKLESTEKVDERETEDENLDH</sequence>
<protein>
    <submittedName>
        <fullName evidence="1 3">Glyoxalase</fullName>
    </submittedName>
</protein>
<evidence type="ECO:0000313" key="5">
    <source>
        <dbReference type="Proteomes" id="UP000189299"/>
    </source>
</evidence>
<dbReference type="EMBL" id="MSTR01000002">
    <property type="protein sequence ID" value="ONN44234.1"/>
    <property type="molecule type" value="Genomic_DNA"/>
</dbReference>
<dbReference type="Proteomes" id="UP000557857">
    <property type="component" value="Unassembled WGS sequence"/>
</dbReference>